<protein>
    <submittedName>
        <fullName evidence="1">Uncharacterized protein</fullName>
    </submittedName>
</protein>
<dbReference type="AlphaFoldDB" id="A0A4V2JY22"/>
<comment type="caution">
    <text evidence="1">The sequence shown here is derived from an EMBL/GenBank/DDBJ whole genome shotgun (WGS) entry which is preliminary data.</text>
</comment>
<organism evidence="1 2">
    <name type="scientific">Hamiltosporidium tvaerminnensis</name>
    <dbReference type="NCBI Taxonomy" id="1176355"/>
    <lineage>
        <taxon>Eukaryota</taxon>
        <taxon>Fungi</taxon>
        <taxon>Fungi incertae sedis</taxon>
        <taxon>Microsporidia</taxon>
        <taxon>Dubosqiidae</taxon>
        <taxon>Hamiltosporidium</taxon>
    </lineage>
</organism>
<dbReference type="Proteomes" id="UP000292282">
    <property type="component" value="Unassembled WGS sequence"/>
</dbReference>
<proteinExistence type="predicted"/>
<evidence type="ECO:0000313" key="2">
    <source>
        <dbReference type="Proteomes" id="UP000292282"/>
    </source>
</evidence>
<evidence type="ECO:0000313" key="1">
    <source>
        <dbReference type="EMBL" id="TBU17868.1"/>
    </source>
</evidence>
<dbReference type="VEuPathDB" id="MicrosporidiaDB:CWI38_0267p0040"/>
<dbReference type="EMBL" id="PITK01000267">
    <property type="protein sequence ID" value="TBU17868.1"/>
    <property type="molecule type" value="Genomic_DNA"/>
</dbReference>
<reference evidence="1 2" key="1">
    <citation type="submission" date="2017-12" db="EMBL/GenBank/DDBJ databases">
        <authorList>
            <person name="Pombert J.-F."/>
            <person name="Haag K.L."/>
            <person name="Ebert D."/>
        </authorList>
    </citation>
    <scope>NUCLEOTIDE SEQUENCE [LARGE SCALE GENOMIC DNA]</scope>
    <source>
        <strain evidence="1">IL-G-3</strain>
    </source>
</reference>
<keyword evidence="2" id="KW-1185">Reference proteome</keyword>
<accession>A0A4V2JY22</accession>
<name>A0A4V2JY22_9MICR</name>
<sequence>MIVNQETNHSSQLNSSFTKVICLGGTLKLFEEVKSKHISRIYTAGLVNNKVHICSECNGSVFFTRTKHGGDLRGVELQSKHMVLQLLNFLRKGKKYRLGETQLKKSLEKRQLVKSYNELESLKLLCKLYNARKNGLLWNIRPLDEAVNVFQGEDGVSQHCGRSGKIIDYQATRWTKSLGHALPDGKMNQSLKRIWGPSVEKFLDNEDSHIISIVLNKTVEKNSIDRRRGRIFMETNIILKQASRNKEDLKHLKTKSITLLISEGETRLAETTINIREESVGAKEIE</sequence>
<dbReference type="OrthoDB" id="2194416at2759"/>
<gene>
    <name evidence="1" type="ORF">CWI38_0267p0040</name>
</gene>